<dbReference type="SMART" id="SM00267">
    <property type="entry name" value="GGDEF"/>
    <property type="match status" value="1"/>
</dbReference>
<dbReference type="PATRIC" id="fig|768671.3.peg.1163"/>
<dbReference type="Pfam" id="PF00990">
    <property type="entry name" value="GGDEF"/>
    <property type="match status" value="1"/>
</dbReference>
<keyword evidence="3" id="KW-0812">Transmembrane</keyword>
<dbReference type="InterPro" id="IPR042240">
    <property type="entry name" value="CHASE_sf"/>
</dbReference>
<feature type="domain" description="PAS" evidence="7">
    <location>
        <begin position="479"/>
        <end position="528"/>
    </location>
</feature>
<feature type="domain" description="EAL" evidence="10">
    <location>
        <begin position="782"/>
        <end position="1036"/>
    </location>
</feature>
<evidence type="ECO:0000313" key="12">
    <source>
        <dbReference type="EMBL" id="EGV19642.1"/>
    </source>
</evidence>
<dbReference type="Gene3D" id="3.30.450.350">
    <property type="entry name" value="CHASE domain"/>
    <property type="match status" value="1"/>
</dbReference>
<dbReference type="SMART" id="SM00086">
    <property type="entry name" value="PAC"/>
    <property type="match status" value="2"/>
</dbReference>
<dbReference type="InterPro" id="IPR043128">
    <property type="entry name" value="Rev_trsase/Diguanyl_cyclase"/>
</dbReference>
<dbReference type="Gene3D" id="3.20.20.450">
    <property type="entry name" value="EAL domain"/>
    <property type="match status" value="1"/>
</dbReference>
<dbReference type="Gene3D" id="1.20.120.30">
    <property type="entry name" value="Aspartate receptor, ligand-binding domain"/>
    <property type="match status" value="1"/>
</dbReference>
<evidence type="ECO:0000259" key="8">
    <source>
        <dbReference type="PROSITE" id="PS50113"/>
    </source>
</evidence>
<dbReference type="Pfam" id="PF13682">
    <property type="entry name" value="CZB"/>
    <property type="match status" value="1"/>
</dbReference>
<evidence type="ECO:0000256" key="6">
    <source>
        <dbReference type="SAM" id="Coils"/>
    </source>
</evidence>
<feature type="coiled-coil region" evidence="6">
    <location>
        <begin position="343"/>
        <end position="370"/>
    </location>
</feature>
<dbReference type="PANTHER" id="PTHR44757">
    <property type="entry name" value="DIGUANYLATE CYCLASE DGCP"/>
    <property type="match status" value="1"/>
</dbReference>
<evidence type="ECO:0000259" key="9">
    <source>
        <dbReference type="PROSITE" id="PS50839"/>
    </source>
</evidence>
<dbReference type="PANTHER" id="PTHR44757:SF2">
    <property type="entry name" value="BIOFILM ARCHITECTURE MAINTENANCE PROTEIN MBAA"/>
    <property type="match status" value="1"/>
</dbReference>
<dbReference type="eggNOG" id="COG5001">
    <property type="taxonomic scope" value="Bacteria"/>
</dbReference>
<dbReference type="PROSITE" id="PS50883">
    <property type="entry name" value="EAL"/>
    <property type="match status" value="1"/>
</dbReference>
<dbReference type="InterPro" id="IPR001633">
    <property type="entry name" value="EAL_dom"/>
</dbReference>
<keyword evidence="6" id="KW-0175">Coiled coil</keyword>
<dbReference type="SUPFAM" id="SSF55073">
    <property type="entry name" value="Nucleotide cyclase"/>
    <property type="match status" value="1"/>
</dbReference>
<gene>
    <name evidence="12" type="ORF">ThimaDRAFT_1088</name>
</gene>
<dbReference type="Pfam" id="PF13426">
    <property type="entry name" value="PAS_9"/>
    <property type="match status" value="1"/>
</dbReference>
<dbReference type="OrthoDB" id="8553030at2"/>
<dbReference type="STRING" id="768671.ThimaDRAFT_1088"/>
<keyword evidence="4" id="KW-1133">Transmembrane helix</keyword>
<dbReference type="InterPro" id="IPR000160">
    <property type="entry name" value="GGDEF_dom"/>
</dbReference>
<dbReference type="SUPFAM" id="SSF141868">
    <property type="entry name" value="EAL domain-like"/>
    <property type="match status" value="1"/>
</dbReference>
<feature type="domain" description="GGDEF" evidence="11">
    <location>
        <begin position="639"/>
        <end position="773"/>
    </location>
</feature>
<evidence type="ECO:0000256" key="3">
    <source>
        <dbReference type="ARBA" id="ARBA00022692"/>
    </source>
</evidence>
<comment type="subcellular location">
    <subcellularLocation>
        <location evidence="2">Membrane</location>
    </subcellularLocation>
</comment>
<dbReference type="InterPro" id="IPR035919">
    <property type="entry name" value="EAL_sf"/>
</dbReference>
<dbReference type="InterPro" id="IPR013655">
    <property type="entry name" value="PAS_fold_3"/>
</dbReference>
<dbReference type="SMART" id="SM00052">
    <property type="entry name" value="EAL"/>
    <property type="match status" value="1"/>
</dbReference>
<accession>F9U7L2</accession>
<dbReference type="InterPro" id="IPR000700">
    <property type="entry name" value="PAS-assoc_C"/>
</dbReference>
<feature type="domain" description="CHASE" evidence="9">
    <location>
        <begin position="72"/>
        <end position="297"/>
    </location>
</feature>
<evidence type="ECO:0000256" key="1">
    <source>
        <dbReference type="ARBA" id="ARBA00001946"/>
    </source>
</evidence>
<dbReference type="InterPro" id="IPR052155">
    <property type="entry name" value="Biofilm_reg_signaling"/>
</dbReference>
<reference evidence="12 13" key="1">
    <citation type="submission" date="2011-06" db="EMBL/GenBank/DDBJ databases">
        <title>The draft genome of Thiocapsa marina 5811.</title>
        <authorList>
            <consortium name="US DOE Joint Genome Institute (JGI-PGF)"/>
            <person name="Lucas S."/>
            <person name="Han J."/>
            <person name="Cheng J.-F."/>
            <person name="Goodwin L."/>
            <person name="Pitluck S."/>
            <person name="Peters L."/>
            <person name="Land M.L."/>
            <person name="Hauser L."/>
            <person name="Vogl K."/>
            <person name="Liu Z."/>
            <person name="Imhoff J."/>
            <person name="Thiel V."/>
            <person name="Frigaard N.-U."/>
            <person name="Bryant D."/>
            <person name="Woyke T.J."/>
        </authorList>
    </citation>
    <scope>NUCLEOTIDE SEQUENCE [LARGE SCALE GENOMIC DNA]</scope>
    <source>
        <strain evidence="12 13">5811</strain>
    </source>
</reference>
<protein>
    <submittedName>
        <fullName evidence="12">Diguanylate cyclase/phosphodiesterase with PAS/PAC and Chase sensor(S)</fullName>
    </submittedName>
</protein>
<evidence type="ECO:0000256" key="5">
    <source>
        <dbReference type="ARBA" id="ARBA00023136"/>
    </source>
</evidence>
<evidence type="ECO:0000259" key="11">
    <source>
        <dbReference type="PROSITE" id="PS50887"/>
    </source>
</evidence>
<dbReference type="Pfam" id="PF08447">
    <property type="entry name" value="PAS_3"/>
    <property type="match status" value="1"/>
</dbReference>
<keyword evidence="5" id="KW-0472">Membrane</keyword>
<dbReference type="PROSITE" id="PS50113">
    <property type="entry name" value="PAC"/>
    <property type="match status" value="2"/>
</dbReference>
<dbReference type="CDD" id="cd00130">
    <property type="entry name" value="PAS"/>
    <property type="match status" value="2"/>
</dbReference>
<dbReference type="SMART" id="SM01079">
    <property type="entry name" value="CHASE"/>
    <property type="match status" value="1"/>
</dbReference>
<evidence type="ECO:0000259" key="10">
    <source>
        <dbReference type="PROSITE" id="PS50883"/>
    </source>
</evidence>
<dbReference type="NCBIfam" id="TIGR00254">
    <property type="entry name" value="GGDEF"/>
    <property type="match status" value="1"/>
</dbReference>
<evidence type="ECO:0000256" key="4">
    <source>
        <dbReference type="ARBA" id="ARBA00022989"/>
    </source>
</evidence>
<proteinExistence type="predicted"/>
<feature type="domain" description="PAC" evidence="8">
    <location>
        <begin position="555"/>
        <end position="607"/>
    </location>
</feature>
<dbReference type="GO" id="GO:0003824">
    <property type="term" value="F:catalytic activity"/>
    <property type="evidence" value="ECO:0007669"/>
    <property type="project" value="UniProtKB-ARBA"/>
</dbReference>
<dbReference type="PROSITE" id="PS50887">
    <property type="entry name" value="GGDEF"/>
    <property type="match status" value="1"/>
</dbReference>
<dbReference type="eggNOG" id="COG3614">
    <property type="taxonomic scope" value="Bacteria"/>
</dbReference>
<dbReference type="Pfam" id="PF00563">
    <property type="entry name" value="EAL"/>
    <property type="match status" value="1"/>
</dbReference>
<comment type="cofactor">
    <cofactor evidence="1">
        <name>Mg(2+)</name>
        <dbReference type="ChEBI" id="CHEBI:18420"/>
    </cofactor>
</comment>
<dbReference type="FunFam" id="3.30.70.270:FF:000001">
    <property type="entry name" value="Diguanylate cyclase domain protein"/>
    <property type="match status" value="1"/>
</dbReference>
<dbReference type="Gene3D" id="3.30.450.20">
    <property type="entry name" value="PAS domain"/>
    <property type="match status" value="2"/>
</dbReference>
<dbReference type="Pfam" id="PF03924">
    <property type="entry name" value="CHASE"/>
    <property type="match status" value="1"/>
</dbReference>
<dbReference type="InterPro" id="IPR035965">
    <property type="entry name" value="PAS-like_dom_sf"/>
</dbReference>
<dbReference type="SUPFAM" id="SSF55785">
    <property type="entry name" value="PYP-like sensor domain (PAS domain)"/>
    <property type="match status" value="2"/>
</dbReference>
<dbReference type="CDD" id="cd01948">
    <property type="entry name" value="EAL"/>
    <property type="match status" value="1"/>
</dbReference>
<dbReference type="InterPro" id="IPR001610">
    <property type="entry name" value="PAC"/>
</dbReference>
<dbReference type="CDD" id="cd01949">
    <property type="entry name" value="GGDEF"/>
    <property type="match status" value="1"/>
</dbReference>
<dbReference type="NCBIfam" id="TIGR00229">
    <property type="entry name" value="sensory_box"/>
    <property type="match status" value="2"/>
</dbReference>
<dbReference type="PROSITE" id="PS50839">
    <property type="entry name" value="CHASE"/>
    <property type="match status" value="1"/>
</dbReference>
<organism evidence="12 13">
    <name type="scientific">Thiocapsa marina 5811</name>
    <dbReference type="NCBI Taxonomy" id="768671"/>
    <lineage>
        <taxon>Bacteria</taxon>
        <taxon>Pseudomonadati</taxon>
        <taxon>Pseudomonadota</taxon>
        <taxon>Gammaproteobacteria</taxon>
        <taxon>Chromatiales</taxon>
        <taxon>Chromatiaceae</taxon>
        <taxon>Thiocapsa</taxon>
    </lineage>
</organism>
<keyword evidence="13" id="KW-1185">Reference proteome</keyword>
<dbReference type="Gene3D" id="3.30.70.270">
    <property type="match status" value="1"/>
</dbReference>
<dbReference type="SMART" id="SM00091">
    <property type="entry name" value="PAS"/>
    <property type="match status" value="2"/>
</dbReference>
<dbReference type="GO" id="GO:0007165">
    <property type="term" value="P:signal transduction"/>
    <property type="evidence" value="ECO:0007669"/>
    <property type="project" value="UniProtKB-ARBA"/>
</dbReference>
<dbReference type="InterPro" id="IPR029787">
    <property type="entry name" value="Nucleotide_cyclase"/>
</dbReference>
<dbReference type="InterPro" id="IPR025991">
    <property type="entry name" value="Chemoreceptor_zinc-bind_dom"/>
</dbReference>
<dbReference type="PROSITE" id="PS50112">
    <property type="entry name" value="PAS"/>
    <property type="match status" value="1"/>
</dbReference>
<dbReference type="InterPro" id="IPR000014">
    <property type="entry name" value="PAS"/>
</dbReference>
<evidence type="ECO:0000313" key="13">
    <source>
        <dbReference type="Proteomes" id="UP000005459"/>
    </source>
</evidence>
<name>F9U7L2_9GAMM</name>
<dbReference type="GO" id="GO:0016020">
    <property type="term" value="C:membrane"/>
    <property type="evidence" value="ECO:0007669"/>
    <property type="project" value="UniProtKB-SubCell"/>
</dbReference>
<feature type="domain" description="PAC" evidence="8">
    <location>
        <begin position="433"/>
        <end position="485"/>
    </location>
</feature>
<dbReference type="AlphaFoldDB" id="F9U7L2"/>
<evidence type="ECO:0000259" key="7">
    <source>
        <dbReference type="PROSITE" id="PS50112"/>
    </source>
</evidence>
<sequence length="1166" mass="131031">MQITSKEFWLAWVVLGCGLLATLFVGAQVKQGIEADAVRQFAFDCDQVTLKIRERLGAYALILRGGAALFAASGTVDRQEWRLYVETLRAQDSLPGVQGVGFAQVIAPDQLAGHLARIRAEGFPDYRLSPPGERASYTAIIYLEPFRDRNLRAFGYDMFSEPVRRTAMEQARDTGEAALSGKVKLVQETAAEVQAGTLMYVPVYRNGWPLENLEQRRAAIFGWSYSPYRMNDLMIGILGDWTHHEGQSINLRIHDGALATPETLLFDSLGGREAHASPARRQQVRHLDFNGHRWLLVFEQTSRTSGIRDAWVWATLSGGLVLSGLLFGLMLSVVNTRASIRIAHNLADRLQRREQLLEESRQALADVLDNASIHIWAFNGIRYSYLNKAFYDFTGIRKGQELTLETWANYVHPDDLASAGAVWQAAYAAKAEHDNYFRLRNTRGEYRDFWCHAVPIFHRNGEFFHFQGFNVDITDRKQAESRLRLAASVFTHASEGIMITTAEGTIIDVNDAFTRITSYAREDVLGRNPRLLSSGRQGREFYASMWRTLIENGRWSGEIWNRRKNGEVYAEMQTISAVRDALGSPQHYVALFSDITALKEHQRQLEHIAHYDALTSLPNRVLLSFRLLQAMAQTKRRAQRLAVAYLDLDGFKAINDTHGHETGDQLLMIVAGRMKQCLREGDTLARLGGDEFVAVLVDLGDDAGSVPMLTRLLMAASQPVPVDGLSLQVSASIGVTFYPQSAEVDADQLLRQADQAMYRAKLSGKNRYSVFDAAEEQSIRGHHANLERLSQALAEHEFVLHYQPKVNMRTGAVIGVEALIRWQHPERGLLAPALFLPAIENHPLAVEVGEWVIETALTQMDDWLTGGLELPISVNIGARQLRQADFAACLNARLLAHPDRAPNGLELELLETSAQDDLVSVSKVIDACREIGVHCAMDDFGTGYSSLTCLKRLAVSLLKVDQGFVRDMLDDPGDLAIVESVLGLAAAFHHEVLAEGVESLEHGEILLQLGCELAQGYVIARPMPGESIPPWVRAWRPDRRWTRQPPLRREEIPLLFAIVEHRAWMHAFENHWREDGPNTPPLDFNHCHLAQWIALDGNARYGAQPIFQSIARIHRQLHESARELLDNRAKGDQFENVARLETLRGFHASLLEQMRQFLDERCRQAP</sequence>
<dbReference type="Proteomes" id="UP000005459">
    <property type="component" value="Unassembled WGS sequence"/>
</dbReference>
<dbReference type="InterPro" id="IPR006189">
    <property type="entry name" value="CHASE_dom"/>
</dbReference>
<evidence type="ECO:0000256" key="2">
    <source>
        <dbReference type="ARBA" id="ARBA00004370"/>
    </source>
</evidence>
<dbReference type="EMBL" id="AFWV01000003">
    <property type="protein sequence ID" value="EGV19642.1"/>
    <property type="molecule type" value="Genomic_DNA"/>
</dbReference>